<evidence type="ECO:0000256" key="1">
    <source>
        <dbReference type="ARBA" id="ARBA00008007"/>
    </source>
</evidence>
<dbReference type="PANTHER" id="PTHR47505">
    <property type="entry name" value="DNA UTILIZATION PROTEIN YHGH"/>
    <property type="match status" value="1"/>
</dbReference>
<feature type="domain" description="Phosphoribosyltransferase" evidence="2">
    <location>
        <begin position="155"/>
        <end position="206"/>
    </location>
</feature>
<dbReference type="OrthoDB" id="9779910at2"/>
<comment type="similarity">
    <text evidence="1">Belongs to the ComF/GntX family.</text>
</comment>
<evidence type="ECO:0000313" key="3">
    <source>
        <dbReference type="EMBL" id="AIY84591.1"/>
    </source>
</evidence>
<evidence type="ECO:0000259" key="2">
    <source>
        <dbReference type="Pfam" id="PF00156"/>
    </source>
</evidence>
<gene>
    <name evidence="3" type="ORF">U729_1656</name>
</gene>
<dbReference type="RefSeq" id="WP_039313529.1">
    <property type="nucleotide sequence ID" value="NZ_CP006905.1"/>
</dbReference>
<reference evidence="3 4" key="1">
    <citation type="journal article" date="2015" name="Infect. Genet. Evol.">
        <title>Genomic sequences of six botulinum neurotoxin-producing strains representing three clostridial species illustrate the mobility and diversity of botulinum neurotoxin genes.</title>
        <authorList>
            <person name="Smith T.J."/>
            <person name="Hill K.K."/>
            <person name="Xie G."/>
            <person name="Foley B.T."/>
            <person name="Williamson C.H."/>
            <person name="Foster J.T."/>
            <person name="Johnson S.L."/>
            <person name="Chertkov O."/>
            <person name="Teshima H."/>
            <person name="Gibbons H.S."/>
            <person name="Johnsky L.A."/>
            <person name="Karavis M.A."/>
            <person name="Smith L.A."/>
        </authorList>
    </citation>
    <scope>NUCLEOTIDE SEQUENCE [LARGE SCALE GENOMIC DNA]</scope>
    <source>
        <strain evidence="3">Sullivan</strain>
    </source>
</reference>
<dbReference type="STRING" id="1561.NPD11_1361"/>
<keyword evidence="4" id="KW-1185">Reference proteome</keyword>
<organism evidence="3 4">
    <name type="scientific">Clostridium baratii str. Sullivan</name>
    <dbReference type="NCBI Taxonomy" id="1415775"/>
    <lineage>
        <taxon>Bacteria</taxon>
        <taxon>Bacillati</taxon>
        <taxon>Bacillota</taxon>
        <taxon>Clostridia</taxon>
        <taxon>Eubacteriales</taxon>
        <taxon>Clostridiaceae</taxon>
        <taxon>Clostridium</taxon>
    </lineage>
</organism>
<dbReference type="EMBL" id="CP006905">
    <property type="protein sequence ID" value="AIY84591.1"/>
    <property type="molecule type" value="Genomic_DNA"/>
</dbReference>
<dbReference type="InterPro" id="IPR029057">
    <property type="entry name" value="PRTase-like"/>
</dbReference>
<dbReference type="KEGG" id="cbv:U729_1656"/>
<dbReference type="InterPro" id="IPR051910">
    <property type="entry name" value="ComF/GntX_DNA_util-trans"/>
</dbReference>
<protein>
    <submittedName>
        <fullName evidence="3">Phosphoribosyl transferase domain protein</fullName>
    </submittedName>
</protein>
<dbReference type="GO" id="GO:0016740">
    <property type="term" value="F:transferase activity"/>
    <property type="evidence" value="ECO:0007669"/>
    <property type="project" value="UniProtKB-KW"/>
</dbReference>
<dbReference type="InterPro" id="IPR000836">
    <property type="entry name" value="PRTase_dom"/>
</dbReference>
<accession>A0A0A7G0F2</accession>
<evidence type="ECO:0000313" key="4">
    <source>
        <dbReference type="Proteomes" id="UP000030635"/>
    </source>
</evidence>
<dbReference type="Pfam" id="PF00156">
    <property type="entry name" value="Pribosyltran"/>
    <property type="match status" value="1"/>
</dbReference>
<dbReference type="HOGENOM" id="CLU_054549_1_1_9"/>
<dbReference type="Proteomes" id="UP000030635">
    <property type="component" value="Chromosome"/>
</dbReference>
<sequence>MGRILNILEYLKDCFLEIIFPAPYKCIVCNETEEEGLCKECRRTITECTESEHFGYYKGALKELIFLFKFNKDFLAGEILVDLIKDKLNGIEKDYIITYIPISKKSMRKRGFNQCEYIAKKLSKIHGLKCINTLKKIKETKCQKQLTKKERLENIKNSFGVIDKKLIENNRFILIDDVLTTGATIKEGIRVLKENGAKEIKLLTIAKSRL</sequence>
<dbReference type="eggNOG" id="COG1040">
    <property type="taxonomic scope" value="Bacteria"/>
</dbReference>
<dbReference type="SUPFAM" id="SSF53271">
    <property type="entry name" value="PRTase-like"/>
    <property type="match status" value="1"/>
</dbReference>
<dbReference type="AlphaFoldDB" id="A0A0A7G0F2"/>
<dbReference type="Gene3D" id="3.40.50.2020">
    <property type="match status" value="1"/>
</dbReference>
<proteinExistence type="inferred from homology"/>
<name>A0A0A7G0F2_9CLOT</name>
<dbReference type="CDD" id="cd06223">
    <property type="entry name" value="PRTases_typeI"/>
    <property type="match status" value="1"/>
</dbReference>
<keyword evidence="3" id="KW-0808">Transferase</keyword>
<dbReference type="PANTHER" id="PTHR47505:SF1">
    <property type="entry name" value="DNA UTILIZATION PROTEIN YHGH"/>
    <property type="match status" value="1"/>
</dbReference>